<dbReference type="InterPro" id="IPR044612">
    <property type="entry name" value="ARL2/3"/>
</dbReference>
<reference evidence="3" key="1">
    <citation type="journal article" date="2015" name="Nature">
        <title>Complex archaea that bridge the gap between prokaryotes and eukaryotes.</title>
        <authorList>
            <person name="Spang A."/>
            <person name="Saw J.H."/>
            <person name="Jorgensen S.L."/>
            <person name="Zaremba-Niedzwiedzka K."/>
            <person name="Martijn J."/>
            <person name="Lind A.E."/>
            <person name="van Eijk R."/>
            <person name="Schleper C."/>
            <person name="Guy L."/>
            <person name="Ettema T.J."/>
        </authorList>
    </citation>
    <scope>NUCLEOTIDE SEQUENCE</scope>
</reference>
<name>A0A0F9JSS1_9ZZZZ</name>
<evidence type="ECO:0000256" key="2">
    <source>
        <dbReference type="ARBA" id="ARBA00023134"/>
    </source>
</evidence>
<dbReference type="Pfam" id="PF00025">
    <property type="entry name" value="Arf"/>
    <property type="match status" value="1"/>
</dbReference>
<dbReference type="InterPro" id="IPR027417">
    <property type="entry name" value="P-loop_NTPase"/>
</dbReference>
<gene>
    <name evidence="3" type="ORF">LCGC14_1721390</name>
</gene>
<evidence type="ECO:0000313" key="3">
    <source>
        <dbReference type="EMBL" id="KKM11079.1"/>
    </source>
</evidence>
<comment type="caution">
    <text evidence="3">The sequence shown here is derived from an EMBL/GenBank/DDBJ whole genome shotgun (WGS) entry which is preliminary data.</text>
</comment>
<dbReference type="GO" id="GO:0005525">
    <property type="term" value="F:GTP binding"/>
    <property type="evidence" value="ECO:0007669"/>
    <property type="project" value="UniProtKB-KW"/>
</dbReference>
<dbReference type="AlphaFoldDB" id="A0A0F9JSS1"/>
<dbReference type="Gene3D" id="3.40.50.300">
    <property type="entry name" value="P-loop containing nucleotide triphosphate hydrolases"/>
    <property type="match status" value="1"/>
</dbReference>
<sequence length="175" mass="20181">MLSSEIDRLVKITFIGAPAVGKTTMLKLLSEETIDRLYLPTHGFDLKTVKFNDYYLRVWDLAGQKNYLKTYSKDYLLGSDIIFIVTDSTPRNVLTSRDLINYACHFVGKDCPIIAIANKQDLVKRDGRMDAKRVEDILRVKTHGLTAINPSERLRLVKIIKKELDKVLIRRRIKK</sequence>
<dbReference type="PRINTS" id="PR00449">
    <property type="entry name" value="RASTRNSFRMNG"/>
</dbReference>
<dbReference type="SMART" id="SM00175">
    <property type="entry name" value="RAB"/>
    <property type="match status" value="1"/>
</dbReference>
<keyword evidence="1" id="KW-0547">Nucleotide-binding</keyword>
<keyword evidence="2" id="KW-0342">GTP-binding</keyword>
<dbReference type="PANTHER" id="PTHR45697">
    <property type="entry name" value="ADP-RIBOSYLATION FACTOR-LIKE PROTEIN 2-RELATED"/>
    <property type="match status" value="1"/>
</dbReference>
<dbReference type="EMBL" id="LAZR01015495">
    <property type="protein sequence ID" value="KKM11079.1"/>
    <property type="molecule type" value="Genomic_DNA"/>
</dbReference>
<accession>A0A0F9JSS1</accession>
<protein>
    <recommendedName>
        <fullName evidence="4">GTP-binding protein</fullName>
    </recommendedName>
</protein>
<dbReference type="GO" id="GO:0003924">
    <property type="term" value="F:GTPase activity"/>
    <property type="evidence" value="ECO:0007669"/>
    <property type="project" value="InterPro"/>
</dbReference>
<proteinExistence type="predicted"/>
<dbReference type="InterPro" id="IPR006689">
    <property type="entry name" value="Small_GTPase_ARF/SAR"/>
</dbReference>
<evidence type="ECO:0008006" key="4">
    <source>
        <dbReference type="Google" id="ProtNLM"/>
    </source>
</evidence>
<organism evidence="3">
    <name type="scientific">marine sediment metagenome</name>
    <dbReference type="NCBI Taxonomy" id="412755"/>
    <lineage>
        <taxon>unclassified sequences</taxon>
        <taxon>metagenomes</taxon>
        <taxon>ecological metagenomes</taxon>
    </lineage>
</organism>
<dbReference type="SUPFAM" id="SSF52540">
    <property type="entry name" value="P-loop containing nucleoside triphosphate hydrolases"/>
    <property type="match status" value="1"/>
</dbReference>
<evidence type="ECO:0000256" key="1">
    <source>
        <dbReference type="ARBA" id="ARBA00022741"/>
    </source>
</evidence>